<feature type="domain" description="F-box" evidence="4">
    <location>
        <begin position="12"/>
        <end position="58"/>
    </location>
</feature>
<keyword evidence="1 3" id="KW-0853">WD repeat</keyword>
<dbReference type="PRINTS" id="PR00320">
    <property type="entry name" value="GPROTEINBRPT"/>
</dbReference>
<dbReference type="Pfam" id="PF00400">
    <property type="entry name" value="WD40"/>
    <property type="match status" value="6"/>
</dbReference>
<accession>A0A2T7NWR5</accession>
<dbReference type="Proteomes" id="UP000245119">
    <property type="component" value="Linkage Group LG8"/>
</dbReference>
<dbReference type="STRING" id="400727.A0A2T7NWR5"/>
<organism evidence="5 6">
    <name type="scientific">Pomacea canaliculata</name>
    <name type="common">Golden apple snail</name>
    <dbReference type="NCBI Taxonomy" id="400727"/>
    <lineage>
        <taxon>Eukaryota</taxon>
        <taxon>Metazoa</taxon>
        <taxon>Spiralia</taxon>
        <taxon>Lophotrochozoa</taxon>
        <taxon>Mollusca</taxon>
        <taxon>Gastropoda</taxon>
        <taxon>Caenogastropoda</taxon>
        <taxon>Architaenioglossa</taxon>
        <taxon>Ampullarioidea</taxon>
        <taxon>Ampullariidae</taxon>
        <taxon>Pomacea</taxon>
    </lineage>
</organism>
<dbReference type="Gene3D" id="2.130.10.10">
    <property type="entry name" value="YVTN repeat-like/Quinoprotein amine dehydrogenase"/>
    <property type="match status" value="1"/>
</dbReference>
<dbReference type="InterPro" id="IPR001680">
    <property type="entry name" value="WD40_rpt"/>
</dbReference>
<evidence type="ECO:0000313" key="5">
    <source>
        <dbReference type="EMBL" id="PVD25592.1"/>
    </source>
</evidence>
<dbReference type="InterPro" id="IPR019775">
    <property type="entry name" value="WD40_repeat_CS"/>
</dbReference>
<sequence length="359" mass="39403">MENVKIGDGSDAKSTLVLPHELSEKILEFLSPSDLSRFSMCCIEYRELANSNHLWLHHCMVKGWLKYGVSSNILQEVPLFSRGTNILGNSPLFTLFVNSHDNDDANYGDNGNYADYTIVSGSQDKQIKVWDVQSCCCVRTIRGHTDTVTAVKLKGRSIITGCADSAVRVFDMDTGKIIQSFQGHGGSVDHIVVLDNLIVTAATDRSLRVWSLTAGVLVHTLREHDDDIECLVAFGRHVMSGSWDNTLVLWSVDEGKMLLKLRGHTEAVVAVQFDEKKAVSGSADGDVRVWSLMTGECTHVLSSGQADMEVYCVVYNKVVIASGSSDSVVRIWSHDGELSLYLPSLSEPNVQASLHPSLV</sequence>
<dbReference type="EMBL" id="PZQS01000008">
    <property type="protein sequence ID" value="PVD25592.1"/>
    <property type="molecule type" value="Genomic_DNA"/>
</dbReference>
<dbReference type="InterPro" id="IPR020472">
    <property type="entry name" value="WD40_PAC1"/>
</dbReference>
<dbReference type="InterPro" id="IPR036047">
    <property type="entry name" value="F-box-like_dom_sf"/>
</dbReference>
<evidence type="ECO:0000313" key="6">
    <source>
        <dbReference type="Proteomes" id="UP000245119"/>
    </source>
</evidence>
<dbReference type="PANTHER" id="PTHR19879">
    <property type="entry name" value="TRANSCRIPTION INITIATION FACTOR TFIID"/>
    <property type="match status" value="1"/>
</dbReference>
<feature type="repeat" description="WD" evidence="3">
    <location>
        <begin position="118"/>
        <end position="140"/>
    </location>
</feature>
<dbReference type="SUPFAM" id="SSF50978">
    <property type="entry name" value="WD40 repeat-like"/>
    <property type="match status" value="1"/>
</dbReference>
<keyword evidence="2" id="KW-0677">Repeat</keyword>
<protein>
    <recommendedName>
        <fullName evidence="4">F-box domain-containing protein</fullName>
    </recommendedName>
</protein>
<dbReference type="SUPFAM" id="SSF81383">
    <property type="entry name" value="F-box domain"/>
    <property type="match status" value="1"/>
</dbReference>
<evidence type="ECO:0000256" key="1">
    <source>
        <dbReference type="ARBA" id="ARBA00022574"/>
    </source>
</evidence>
<feature type="repeat" description="WD" evidence="3">
    <location>
        <begin position="221"/>
        <end position="260"/>
    </location>
</feature>
<dbReference type="SMART" id="SM00320">
    <property type="entry name" value="WD40"/>
    <property type="match status" value="6"/>
</dbReference>
<dbReference type="AlphaFoldDB" id="A0A2T7NWR5"/>
<feature type="repeat" description="WD" evidence="3">
    <location>
        <begin position="181"/>
        <end position="220"/>
    </location>
</feature>
<dbReference type="InterPro" id="IPR015943">
    <property type="entry name" value="WD40/YVTN_repeat-like_dom_sf"/>
</dbReference>
<gene>
    <name evidence="5" type="ORF">C0Q70_13250</name>
</gene>
<keyword evidence="6" id="KW-1185">Reference proteome</keyword>
<dbReference type="InterPro" id="IPR036322">
    <property type="entry name" value="WD40_repeat_dom_sf"/>
</dbReference>
<dbReference type="OrthoDB" id="19711at2759"/>
<dbReference type="PROSITE" id="PS50181">
    <property type="entry name" value="FBOX"/>
    <property type="match status" value="1"/>
</dbReference>
<dbReference type="Pfam" id="PF12937">
    <property type="entry name" value="F-box-like"/>
    <property type="match status" value="1"/>
</dbReference>
<dbReference type="InterPro" id="IPR001810">
    <property type="entry name" value="F-box_dom"/>
</dbReference>
<evidence type="ECO:0000256" key="2">
    <source>
        <dbReference type="ARBA" id="ARBA00022737"/>
    </source>
</evidence>
<dbReference type="PROSITE" id="PS00678">
    <property type="entry name" value="WD_REPEATS_1"/>
    <property type="match status" value="1"/>
</dbReference>
<dbReference type="Gene3D" id="1.20.1280.50">
    <property type="match status" value="1"/>
</dbReference>
<evidence type="ECO:0000256" key="3">
    <source>
        <dbReference type="PROSITE-ProRule" id="PRU00221"/>
    </source>
</evidence>
<feature type="repeat" description="WD" evidence="3">
    <location>
        <begin position="141"/>
        <end position="180"/>
    </location>
</feature>
<reference evidence="5 6" key="1">
    <citation type="submission" date="2018-04" db="EMBL/GenBank/DDBJ databases">
        <title>The genome of golden apple snail Pomacea canaliculata provides insight into stress tolerance and invasive adaptation.</title>
        <authorList>
            <person name="Liu C."/>
            <person name="Liu B."/>
            <person name="Ren Y."/>
            <person name="Zhang Y."/>
            <person name="Wang H."/>
            <person name="Li S."/>
            <person name="Jiang F."/>
            <person name="Yin L."/>
            <person name="Zhang G."/>
            <person name="Qian W."/>
            <person name="Fan W."/>
        </authorList>
    </citation>
    <scope>NUCLEOTIDE SEQUENCE [LARGE SCALE GENOMIC DNA]</scope>
    <source>
        <strain evidence="5">SZHN2017</strain>
        <tissue evidence="5">Muscle</tissue>
    </source>
</reference>
<name>A0A2T7NWR5_POMCA</name>
<dbReference type="CDD" id="cd00200">
    <property type="entry name" value="WD40"/>
    <property type="match status" value="1"/>
</dbReference>
<dbReference type="PROSITE" id="PS50294">
    <property type="entry name" value="WD_REPEATS_REGION"/>
    <property type="match status" value="1"/>
</dbReference>
<dbReference type="PANTHER" id="PTHR19879:SF9">
    <property type="entry name" value="TRANSCRIPTION INITIATION FACTOR TFIID SUBUNIT 5"/>
    <property type="match status" value="1"/>
</dbReference>
<dbReference type="SMART" id="SM00256">
    <property type="entry name" value="FBOX"/>
    <property type="match status" value="1"/>
</dbReference>
<proteinExistence type="predicted"/>
<feature type="repeat" description="WD" evidence="3">
    <location>
        <begin position="261"/>
        <end position="300"/>
    </location>
</feature>
<dbReference type="PROSITE" id="PS50082">
    <property type="entry name" value="WD_REPEATS_2"/>
    <property type="match status" value="5"/>
</dbReference>
<evidence type="ECO:0000259" key="4">
    <source>
        <dbReference type="PROSITE" id="PS50181"/>
    </source>
</evidence>
<comment type="caution">
    <text evidence="5">The sequence shown here is derived from an EMBL/GenBank/DDBJ whole genome shotgun (WGS) entry which is preliminary data.</text>
</comment>